<name>A0ACB7SS06_HYAAI</name>
<evidence type="ECO:0000313" key="2">
    <source>
        <dbReference type="Proteomes" id="UP000821845"/>
    </source>
</evidence>
<gene>
    <name evidence="1" type="ORF">HPB50_000727</name>
</gene>
<dbReference type="EMBL" id="CM023482">
    <property type="protein sequence ID" value="KAH6937465.1"/>
    <property type="molecule type" value="Genomic_DNA"/>
</dbReference>
<reference evidence="1" key="1">
    <citation type="submission" date="2020-05" db="EMBL/GenBank/DDBJ databases">
        <title>Large-scale comparative analyses of tick genomes elucidate their genetic diversity and vector capacities.</title>
        <authorList>
            <person name="Jia N."/>
            <person name="Wang J."/>
            <person name="Shi W."/>
            <person name="Du L."/>
            <person name="Sun Y."/>
            <person name="Zhan W."/>
            <person name="Jiang J."/>
            <person name="Wang Q."/>
            <person name="Zhang B."/>
            <person name="Ji P."/>
            <person name="Sakyi L.B."/>
            <person name="Cui X."/>
            <person name="Yuan T."/>
            <person name="Jiang B."/>
            <person name="Yang W."/>
            <person name="Lam T.T.-Y."/>
            <person name="Chang Q."/>
            <person name="Ding S."/>
            <person name="Wang X."/>
            <person name="Zhu J."/>
            <person name="Ruan X."/>
            <person name="Zhao L."/>
            <person name="Wei J."/>
            <person name="Que T."/>
            <person name="Du C."/>
            <person name="Cheng J."/>
            <person name="Dai P."/>
            <person name="Han X."/>
            <person name="Huang E."/>
            <person name="Gao Y."/>
            <person name="Liu J."/>
            <person name="Shao H."/>
            <person name="Ye R."/>
            <person name="Li L."/>
            <person name="Wei W."/>
            <person name="Wang X."/>
            <person name="Wang C."/>
            <person name="Yang T."/>
            <person name="Huo Q."/>
            <person name="Li W."/>
            <person name="Guo W."/>
            <person name="Chen H."/>
            <person name="Zhou L."/>
            <person name="Ni X."/>
            <person name="Tian J."/>
            <person name="Zhou Y."/>
            <person name="Sheng Y."/>
            <person name="Liu T."/>
            <person name="Pan Y."/>
            <person name="Xia L."/>
            <person name="Li J."/>
            <person name="Zhao F."/>
            <person name="Cao W."/>
        </authorList>
    </citation>
    <scope>NUCLEOTIDE SEQUENCE</scope>
    <source>
        <strain evidence="1">Hyas-2018</strain>
    </source>
</reference>
<organism evidence="1 2">
    <name type="scientific">Hyalomma asiaticum</name>
    <name type="common">Tick</name>
    <dbReference type="NCBI Taxonomy" id="266040"/>
    <lineage>
        <taxon>Eukaryota</taxon>
        <taxon>Metazoa</taxon>
        <taxon>Ecdysozoa</taxon>
        <taxon>Arthropoda</taxon>
        <taxon>Chelicerata</taxon>
        <taxon>Arachnida</taxon>
        <taxon>Acari</taxon>
        <taxon>Parasitiformes</taxon>
        <taxon>Ixodida</taxon>
        <taxon>Ixodoidea</taxon>
        <taxon>Ixodidae</taxon>
        <taxon>Hyalomminae</taxon>
        <taxon>Hyalomma</taxon>
    </lineage>
</organism>
<accession>A0ACB7SS06</accession>
<proteinExistence type="predicted"/>
<protein>
    <submittedName>
        <fullName evidence="1">Uncharacterized protein</fullName>
    </submittedName>
</protein>
<dbReference type="Proteomes" id="UP000821845">
    <property type="component" value="Chromosome 2"/>
</dbReference>
<keyword evidence="2" id="KW-1185">Reference proteome</keyword>
<evidence type="ECO:0000313" key="1">
    <source>
        <dbReference type="EMBL" id="KAH6937465.1"/>
    </source>
</evidence>
<sequence>MTKTQFSAALHRCMCSRLGAKRSLGCSATIKPCPFASASRLPANDQRFARLLHTRPPANSHGMPHATTPPPIEPLPGRSTLSGATSRASSSVPTLAPHLYVAANTFQKRDNLLVLDLLNMAFRRAPSEDQQFLDVGCAGGDFTRDVLLPRSSPCRRIVATDVSRSMIAYAKRFHSHPLITYDVLDLSRDVSPLVERYGRFDRVYSFFCLHWIRDQVGALRNVRNLMAPEGECLLQFCARTPVYTLWRDFALMNRWKGRIPNIEDFIPPSQDADDRLSYLENILAASALKPHTCEVLRNMWTFPSEKHLEGAISAVLPVSDGVPEHERRELTKAMSAEMLRRCRKSPAGFSAEFDAYVVHASRSSACRPTE</sequence>
<comment type="caution">
    <text evidence="1">The sequence shown here is derived from an EMBL/GenBank/DDBJ whole genome shotgun (WGS) entry which is preliminary data.</text>
</comment>